<keyword evidence="1" id="KW-0500">Molybdenum</keyword>
<dbReference type="SUPFAM" id="SSF56003">
    <property type="entry name" value="Molybdenum cofactor-binding domain"/>
    <property type="match status" value="1"/>
</dbReference>
<dbReference type="PANTHER" id="PTHR11908">
    <property type="entry name" value="XANTHINE DEHYDROGENASE"/>
    <property type="match status" value="1"/>
</dbReference>
<dbReference type="SMART" id="SM01008">
    <property type="entry name" value="Ald_Xan_dh_C"/>
    <property type="match status" value="1"/>
</dbReference>
<evidence type="ECO:0000313" key="5">
    <source>
        <dbReference type="Proteomes" id="UP001296706"/>
    </source>
</evidence>
<dbReference type="Gene3D" id="3.90.1170.50">
    <property type="entry name" value="Aldehyde oxidase/xanthine dehydrogenase, a/b hammerhead"/>
    <property type="match status" value="1"/>
</dbReference>
<organism evidence="4 5">
    <name type="scientific">Pseudonocardia xinjiangensis</name>
    <dbReference type="NCBI Taxonomy" id="75289"/>
    <lineage>
        <taxon>Bacteria</taxon>
        <taxon>Bacillati</taxon>
        <taxon>Actinomycetota</taxon>
        <taxon>Actinomycetes</taxon>
        <taxon>Pseudonocardiales</taxon>
        <taxon>Pseudonocardiaceae</taxon>
        <taxon>Pseudonocardia</taxon>
    </lineage>
</organism>
<dbReference type="InterPro" id="IPR008274">
    <property type="entry name" value="AldOxase/xan_DH_MoCoBD1"/>
</dbReference>
<feature type="domain" description="Aldehyde oxidase/xanthine dehydrogenase a/b hammerhead" evidence="3">
    <location>
        <begin position="1"/>
        <end position="99"/>
    </location>
</feature>
<evidence type="ECO:0000313" key="4">
    <source>
        <dbReference type="EMBL" id="NMH79112.1"/>
    </source>
</evidence>
<evidence type="ECO:0000259" key="3">
    <source>
        <dbReference type="SMART" id="SM01008"/>
    </source>
</evidence>
<dbReference type="InterPro" id="IPR037165">
    <property type="entry name" value="AldOxase/xan_DH_Mopterin-bd_sf"/>
</dbReference>
<keyword evidence="2" id="KW-0560">Oxidoreductase</keyword>
<reference evidence="4 5" key="1">
    <citation type="submission" date="2020-04" db="EMBL/GenBank/DDBJ databases">
        <authorList>
            <person name="Klaysubun C."/>
            <person name="Duangmal K."/>
            <person name="Lipun K."/>
        </authorList>
    </citation>
    <scope>NUCLEOTIDE SEQUENCE [LARGE SCALE GENOMIC DNA]</scope>
    <source>
        <strain evidence="4 5">JCM 11839</strain>
    </source>
</reference>
<sequence>MLHAALAVATVAKGRLVHLDTEAAAALPGVHLVLTHADADELTSGGFLLGGGYGFQSFQPLTGDRIAYRGQPIALVVADTLHVATEAAALVRAEYESEPGAFTLDAPGAEALVQSEAIPLPMFADVVAGDADGVLAEAATRPGAVVIDAVYDHPAQHQNPMELIGTVAEWRSAGDGGADILTVHEGTQNAGAVQHGVATQLGIDADRVEVISPSVGGGFGQKNSLQPQTALVAIAARRVGRPVKLVVPRTQVFHDSSFRPATRQHIRLAADGTGRMLAAVHEVDQQTSRHDLFPGTHTEITSRLYGIPNYRGLQRLVRTDVQTPGYMRAPYEHSAAFAFESAVDELAVALGQDPVELRLANDTDTDPVSGEPFSSRHLAECLRRGAERFGWARRTPEPGSMRADDGSRVGWGVAVGCYPGMAAPTAARVCAEPSGAVRVEVGAHEMGQGLRTAMVRTVAADLGIPAGDVTPAVGDTRALPHHLTAGSWGTAGALPAIALALAELRTALKVPEQGPVDVAAAVAATGRDSVEVEAVYTAPGQPPQVLDRLRAGLPAPGGPEHPGFVTFSWVAHFVEVRIEPTIHRIRVPRVVSVADCGRVASPTTAGSQLRGGVVWGISAALRESSEVDPRFGGFLNASLEEYPIAVNADIGEIDVDFIDTPDPMLNSLGVKGLGEVSMVGVAGAVANAVHHATGRRFRRLPIHLEDVL</sequence>
<dbReference type="InterPro" id="IPR016208">
    <property type="entry name" value="Ald_Oxase/xanthine_DH-like"/>
</dbReference>
<dbReference type="InterPro" id="IPR000674">
    <property type="entry name" value="Ald_Oxase/Xan_DH_a/b"/>
</dbReference>
<dbReference type="Pfam" id="PF02738">
    <property type="entry name" value="MoCoBD_1"/>
    <property type="match status" value="1"/>
</dbReference>
<dbReference type="PANTHER" id="PTHR11908:SF132">
    <property type="entry name" value="ALDEHYDE OXIDASE 1-RELATED"/>
    <property type="match status" value="1"/>
</dbReference>
<comment type="caution">
    <text evidence="4">The sequence shown here is derived from an EMBL/GenBank/DDBJ whole genome shotgun (WGS) entry which is preliminary data.</text>
</comment>
<dbReference type="InterPro" id="IPR036856">
    <property type="entry name" value="Ald_Oxase/Xan_DH_a/b_sf"/>
</dbReference>
<keyword evidence="5" id="KW-1185">Reference proteome</keyword>
<proteinExistence type="predicted"/>
<dbReference type="Proteomes" id="UP001296706">
    <property type="component" value="Unassembled WGS sequence"/>
</dbReference>
<dbReference type="Pfam" id="PF01315">
    <property type="entry name" value="Ald_Xan_dh_C"/>
    <property type="match status" value="1"/>
</dbReference>
<evidence type="ECO:0000256" key="2">
    <source>
        <dbReference type="ARBA" id="ARBA00023002"/>
    </source>
</evidence>
<protein>
    <submittedName>
        <fullName evidence="4">Xanthine dehydrogenase family protein molybdopterin-binding subunit</fullName>
    </submittedName>
</protein>
<dbReference type="SUPFAM" id="SSF54665">
    <property type="entry name" value="CO dehydrogenase molybdoprotein N-domain-like"/>
    <property type="match status" value="1"/>
</dbReference>
<evidence type="ECO:0000256" key="1">
    <source>
        <dbReference type="ARBA" id="ARBA00022505"/>
    </source>
</evidence>
<dbReference type="EMBL" id="JAAXKY010000059">
    <property type="protein sequence ID" value="NMH79112.1"/>
    <property type="molecule type" value="Genomic_DNA"/>
</dbReference>
<dbReference type="InterPro" id="IPR046867">
    <property type="entry name" value="AldOxase/xan_DH_MoCoBD2"/>
</dbReference>
<name>A0ABX1RFD2_9PSEU</name>
<dbReference type="Pfam" id="PF20256">
    <property type="entry name" value="MoCoBD_2"/>
    <property type="match status" value="1"/>
</dbReference>
<accession>A0ABX1RFD2</accession>
<gene>
    <name evidence="4" type="ORF">HF577_18715</name>
</gene>
<dbReference type="Gene3D" id="3.30.365.10">
    <property type="entry name" value="Aldehyde oxidase/xanthine dehydrogenase, molybdopterin binding domain"/>
    <property type="match status" value="4"/>
</dbReference>